<dbReference type="HOGENOM" id="CLU_010194_9_2_1"/>
<accession>A0A084AT97</accession>
<dbReference type="PANTHER" id="PTHR45458:SF3">
    <property type="entry name" value="CHAIN DEHYDROGENASE (ATSC), PUTATIVE-RELATED"/>
    <property type="match status" value="1"/>
</dbReference>
<dbReference type="SUPFAM" id="SSF51735">
    <property type="entry name" value="NAD(P)-binding Rossmann-fold domains"/>
    <property type="match status" value="1"/>
</dbReference>
<dbReference type="OrthoDB" id="7289984at2759"/>
<dbReference type="GO" id="GO:0016616">
    <property type="term" value="F:oxidoreductase activity, acting on the CH-OH group of donors, NAD or NADP as acceptor"/>
    <property type="evidence" value="ECO:0007669"/>
    <property type="project" value="TreeGrafter"/>
</dbReference>
<sequence>MPSYLVTGANRGIGFGYLRHISNDPANTVIGIVRDKAATDKKVAEELAGRPNIHIVEAQIADHDSLKNTVAQVSEITGGSLDYIIANAAMTEATSGFIGELSQDIQKFEKDLAEAMHINVTVNVHLFALYLPLIRKGQAKKIIYISTGMADIEMISNFQIAVHPIYSMTKAAGNAAVAKFDAQYRNEGILFMSVSPGLVNTSLKPQLMSNLSIAATPEEMEAISGMLKAFQAYAPDWKGAISVDESATAVLSVIHNASIEKGSGGAFVSHWGNKQWL</sequence>
<dbReference type="AlphaFoldDB" id="A0A084AT97"/>
<dbReference type="EMBL" id="KL648573">
    <property type="protein sequence ID" value="KEY68526.1"/>
    <property type="molecule type" value="Genomic_DNA"/>
</dbReference>
<dbReference type="Pfam" id="PF00106">
    <property type="entry name" value="adh_short"/>
    <property type="match status" value="1"/>
</dbReference>
<dbReference type="InterPro" id="IPR002347">
    <property type="entry name" value="SDR_fam"/>
</dbReference>
<gene>
    <name evidence="1" type="ORF">S7711_08801</name>
</gene>
<name>A0A084AT97_STACB</name>
<dbReference type="Gene3D" id="3.40.50.720">
    <property type="entry name" value="NAD(P)-binding Rossmann-like Domain"/>
    <property type="match status" value="1"/>
</dbReference>
<evidence type="ECO:0000313" key="2">
    <source>
        <dbReference type="Proteomes" id="UP000028045"/>
    </source>
</evidence>
<proteinExistence type="predicted"/>
<dbReference type="InterPro" id="IPR036291">
    <property type="entry name" value="NAD(P)-bd_dom_sf"/>
</dbReference>
<evidence type="ECO:0008006" key="3">
    <source>
        <dbReference type="Google" id="ProtNLM"/>
    </source>
</evidence>
<organism evidence="1 2">
    <name type="scientific">Stachybotrys chartarum (strain CBS 109288 / IBT 7711)</name>
    <name type="common">Toxic black mold</name>
    <name type="synonym">Stilbospora chartarum</name>
    <dbReference type="NCBI Taxonomy" id="1280523"/>
    <lineage>
        <taxon>Eukaryota</taxon>
        <taxon>Fungi</taxon>
        <taxon>Dikarya</taxon>
        <taxon>Ascomycota</taxon>
        <taxon>Pezizomycotina</taxon>
        <taxon>Sordariomycetes</taxon>
        <taxon>Hypocreomycetidae</taxon>
        <taxon>Hypocreales</taxon>
        <taxon>Stachybotryaceae</taxon>
        <taxon>Stachybotrys</taxon>
    </lineage>
</organism>
<keyword evidence="2" id="KW-1185">Reference proteome</keyword>
<evidence type="ECO:0000313" key="1">
    <source>
        <dbReference type="EMBL" id="KEY68526.1"/>
    </source>
</evidence>
<dbReference type="PANTHER" id="PTHR45458">
    <property type="entry name" value="SHORT-CHAIN DEHYDROGENASE/REDUCTASE SDR"/>
    <property type="match status" value="1"/>
</dbReference>
<protein>
    <recommendedName>
        <fullName evidence="3">NAD(P)-binding protein</fullName>
    </recommendedName>
</protein>
<reference evidence="1 2" key="1">
    <citation type="journal article" date="2014" name="BMC Genomics">
        <title>Comparative genome sequencing reveals chemotype-specific gene clusters in the toxigenic black mold Stachybotrys.</title>
        <authorList>
            <person name="Semeiks J."/>
            <person name="Borek D."/>
            <person name="Otwinowski Z."/>
            <person name="Grishin N.V."/>
        </authorList>
    </citation>
    <scope>NUCLEOTIDE SEQUENCE [LARGE SCALE GENOMIC DNA]</scope>
    <source>
        <strain evidence="2">CBS 109288 / IBT 7711</strain>
    </source>
</reference>
<dbReference type="PRINTS" id="PR00081">
    <property type="entry name" value="GDHRDH"/>
</dbReference>
<dbReference type="InterPro" id="IPR052184">
    <property type="entry name" value="SDR_enzymes"/>
</dbReference>
<dbReference type="Proteomes" id="UP000028045">
    <property type="component" value="Unassembled WGS sequence"/>
</dbReference>